<dbReference type="Proteomes" id="UP000823401">
    <property type="component" value="Unassembled WGS sequence"/>
</dbReference>
<sequence length="453" mass="50980">MSKRRTEWIILGISILVIVTGVYFVYNNFYLSQASQEIASTEEQVSMENTSNSESEEEALQEPIKDEFLYTGLPIKESQEPYQGVEGELTLRSVGDVLIHDRVSYLADTESPVYQDTVQQMNEAGFDSETFNTDAAYDFMPMLAYIQPYIEYADISMANLEVIAASPQLPVSGYPQFSAPHEIIQNLKAVGFDIVSNATNHTLDWYGEGAHYSLQNLQEADMMYVGSYDSWEDYNTPRIIEANGISVGFLNYSYGTNGMPVPAGEEYLISLIDVPLMVAEVEALNQQVDAVVVSLQLGEEYGTLPNDEQFYVFQALSDAGAKLILGGHPHVLQPMDWYNDGDTFAIYSQASFLSGQRDLDNKQGGITEVTFKKDETGEVSVTNPKFMPIFNLGVEAEKMYQVVPYADIELHQIPDGQLWWDTIEERMHTYIEDFDFVTHLETEASEEVADVFR</sequence>
<keyword evidence="6" id="KW-1185">Reference proteome</keyword>
<evidence type="ECO:0000313" key="5">
    <source>
        <dbReference type="EMBL" id="MBG9978250.1"/>
    </source>
</evidence>
<evidence type="ECO:0000256" key="3">
    <source>
        <dbReference type="SAM" id="Phobius"/>
    </source>
</evidence>
<keyword evidence="3" id="KW-0472">Membrane</keyword>
<protein>
    <submittedName>
        <fullName evidence="5">CapA family protein</fullName>
    </submittedName>
</protein>
<name>A0ABS0LKU6_9LACT</name>
<dbReference type="InterPro" id="IPR029052">
    <property type="entry name" value="Metallo-depent_PP-like"/>
</dbReference>
<dbReference type="SMART" id="SM00854">
    <property type="entry name" value="PGA_cap"/>
    <property type="match status" value="1"/>
</dbReference>
<dbReference type="CDD" id="cd07381">
    <property type="entry name" value="MPP_CapA"/>
    <property type="match status" value="1"/>
</dbReference>
<evidence type="ECO:0000256" key="1">
    <source>
        <dbReference type="ARBA" id="ARBA00005662"/>
    </source>
</evidence>
<proteinExistence type="inferred from homology"/>
<dbReference type="RefSeq" id="WP_197104361.1">
    <property type="nucleotide sequence ID" value="NZ_JACCEL010000011.1"/>
</dbReference>
<feature type="transmembrane region" description="Helical" evidence="3">
    <location>
        <begin position="7"/>
        <end position="26"/>
    </location>
</feature>
<dbReference type="PANTHER" id="PTHR33393:SF12">
    <property type="entry name" value="CAPSULE BIOSYNTHESIS PROTEIN CAPA"/>
    <property type="match status" value="1"/>
</dbReference>
<dbReference type="InterPro" id="IPR019079">
    <property type="entry name" value="Capsule_synth_CapA"/>
</dbReference>
<dbReference type="EMBL" id="JACCEL010000011">
    <property type="protein sequence ID" value="MBG9978250.1"/>
    <property type="molecule type" value="Genomic_DNA"/>
</dbReference>
<keyword evidence="3" id="KW-0812">Transmembrane</keyword>
<organism evidence="5 6">
    <name type="scientific">Ruoffia tabacinasalis</name>
    <dbReference type="NCBI Taxonomy" id="87458"/>
    <lineage>
        <taxon>Bacteria</taxon>
        <taxon>Bacillati</taxon>
        <taxon>Bacillota</taxon>
        <taxon>Bacilli</taxon>
        <taxon>Lactobacillales</taxon>
        <taxon>Aerococcaceae</taxon>
        <taxon>Ruoffia</taxon>
    </lineage>
</organism>
<dbReference type="PANTHER" id="PTHR33393">
    <property type="entry name" value="POLYGLUTAMINE SYNTHESIS ACCESSORY PROTEIN RV0574C-RELATED"/>
    <property type="match status" value="1"/>
</dbReference>
<evidence type="ECO:0000313" key="6">
    <source>
        <dbReference type="Proteomes" id="UP000823401"/>
    </source>
</evidence>
<dbReference type="Pfam" id="PF09587">
    <property type="entry name" value="PGA_cap"/>
    <property type="match status" value="1"/>
</dbReference>
<feature type="domain" description="Capsule synthesis protein CapA" evidence="4">
    <location>
        <begin position="90"/>
        <end position="356"/>
    </location>
</feature>
<evidence type="ECO:0000256" key="2">
    <source>
        <dbReference type="SAM" id="MobiDB-lite"/>
    </source>
</evidence>
<gene>
    <name evidence="5" type="ORF">HYQ42_05565</name>
</gene>
<feature type="region of interest" description="Disordered" evidence="2">
    <location>
        <begin position="42"/>
        <end position="61"/>
    </location>
</feature>
<dbReference type="SUPFAM" id="SSF56300">
    <property type="entry name" value="Metallo-dependent phosphatases"/>
    <property type="match status" value="1"/>
</dbReference>
<keyword evidence="3" id="KW-1133">Transmembrane helix</keyword>
<comment type="similarity">
    <text evidence="1">Belongs to the CapA family.</text>
</comment>
<accession>A0ABS0LKU6</accession>
<evidence type="ECO:0000259" key="4">
    <source>
        <dbReference type="SMART" id="SM00854"/>
    </source>
</evidence>
<dbReference type="Gene3D" id="3.60.21.10">
    <property type="match status" value="1"/>
</dbReference>
<reference evidence="5 6" key="1">
    <citation type="submission" date="2020-07" db="EMBL/GenBank/DDBJ databases">
        <title>Facklamia lactis sp. nov., isolated from raw milk.</title>
        <authorList>
            <person name="Doll E.V."/>
            <person name="Huptas C."/>
            <person name="Staib L."/>
            <person name="Wenning M."/>
            <person name="Scherer S."/>
        </authorList>
    </citation>
    <scope>NUCLEOTIDE SEQUENCE [LARGE SCALE GENOMIC DNA]</scope>
    <source>
        <strain evidence="5 6">DSM 104272</strain>
    </source>
</reference>
<dbReference type="InterPro" id="IPR052169">
    <property type="entry name" value="CW_Biosynth-Accessory"/>
</dbReference>
<comment type="caution">
    <text evidence="5">The sequence shown here is derived from an EMBL/GenBank/DDBJ whole genome shotgun (WGS) entry which is preliminary data.</text>
</comment>